<protein>
    <submittedName>
        <fullName evidence="2">Uncharacterized protein</fullName>
    </submittedName>
</protein>
<feature type="region of interest" description="Disordered" evidence="1">
    <location>
        <begin position="1"/>
        <end position="25"/>
    </location>
</feature>
<evidence type="ECO:0000256" key="1">
    <source>
        <dbReference type="SAM" id="MobiDB-lite"/>
    </source>
</evidence>
<gene>
    <name evidence="2" type="ORF">EV670_2233</name>
</gene>
<feature type="compositionally biased region" description="Basic residues" evidence="1">
    <location>
        <begin position="1"/>
        <end position="10"/>
    </location>
</feature>
<organism evidence="2 3">
    <name type="scientific">Rivibacter subsaxonicus</name>
    <dbReference type="NCBI Taxonomy" id="457575"/>
    <lineage>
        <taxon>Bacteria</taxon>
        <taxon>Pseudomonadati</taxon>
        <taxon>Pseudomonadota</taxon>
        <taxon>Betaproteobacteria</taxon>
        <taxon>Burkholderiales</taxon>
        <taxon>Rivibacter</taxon>
    </lineage>
</organism>
<name>A0A4Q7VNB1_9BURK</name>
<accession>A0A4Q7VNB1</accession>
<dbReference type="Proteomes" id="UP000293671">
    <property type="component" value="Unassembled WGS sequence"/>
</dbReference>
<proteinExistence type="predicted"/>
<keyword evidence="3" id="KW-1185">Reference proteome</keyword>
<reference evidence="2 3" key="1">
    <citation type="submission" date="2019-02" db="EMBL/GenBank/DDBJ databases">
        <title>Genomic Encyclopedia of Type Strains, Phase IV (KMG-IV): sequencing the most valuable type-strain genomes for metagenomic binning, comparative biology and taxonomic classification.</title>
        <authorList>
            <person name="Goeker M."/>
        </authorList>
    </citation>
    <scope>NUCLEOTIDE SEQUENCE [LARGE SCALE GENOMIC DNA]</scope>
    <source>
        <strain evidence="2 3">DSM 19570</strain>
    </source>
</reference>
<evidence type="ECO:0000313" key="2">
    <source>
        <dbReference type="EMBL" id="RZT97833.1"/>
    </source>
</evidence>
<dbReference type="RefSeq" id="WP_130432042.1">
    <property type="nucleotide sequence ID" value="NZ_SHKP01000006.1"/>
</dbReference>
<evidence type="ECO:0000313" key="3">
    <source>
        <dbReference type="Proteomes" id="UP000293671"/>
    </source>
</evidence>
<dbReference type="AlphaFoldDB" id="A0A4Q7VNB1"/>
<dbReference type="EMBL" id="SHKP01000006">
    <property type="protein sequence ID" value="RZT97833.1"/>
    <property type="molecule type" value="Genomic_DNA"/>
</dbReference>
<sequence length="60" mass="6525">MLVRPPRRHLAAPITQGHDGPAQPYGTQFELGHHDEGVHLTAPVDDDVARQEAYPFGLAA</sequence>
<comment type="caution">
    <text evidence="2">The sequence shown here is derived from an EMBL/GenBank/DDBJ whole genome shotgun (WGS) entry which is preliminary data.</text>
</comment>